<dbReference type="Gene3D" id="3.40.710.10">
    <property type="entry name" value="DD-peptidase/beta-lactamase superfamily"/>
    <property type="match status" value="1"/>
</dbReference>
<keyword evidence="3" id="KW-1185">Reference proteome</keyword>
<dbReference type="InterPro" id="IPR001460">
    <property type="entry name" value="PCN-bd_Tpept"/>
</dbReference>
<feature type="domain" description="Penicillin-binding protein transpeptidase" evidence="1">
    <location>
        <begin position="75"/>
        <end position="273"/>
    </location>
</feature>
<reference evidence="2 3" key="2">
    <citation type="submission" date="2020-01" db="EMBL/GenBank/DDBJ databases">
        <title>Microvirga sp. nov., an arsenate reduction bacterium isolated from Tibet hotspring sediments.</title>
        <authorList>
            <person name="Xian W.-D."/>
            <person name="Li W.-J."/>
        </authorList>
    </citation>
    <scope>NUCLEOTIDE SEQUENCE [LARGE SCALE GENOMIC DNA]</scope>
    <source>
        <strain evidence="2 3">KCTC 23863</strain>
    </source>
</reference>
<dbReference type="EMBL" id="WURB01000010">
    <property type="protein sequence ID" value="MXQ12838.1"/>
    <property type="molecule type" value="Genomic_DNA"/>
</dbReference>
<accession>A0A7X3MTM6</accession>
<reference evidence="2 3" key="1">
    <citation type="submission" date="2019-12" db="EMBL/GenBank/DDBJ databases">
        <authorList>
            <person name="Yuan C.-G."/>
        </authorList>
    </citation>
    <scope>NUCLEOTIDE SEQUENCE [LARGE SCALE GENOMIC DNA]</scope>
    <source>
        <strain evidence="2 3">KCTC 23863</strain>
    </source>
</reference>
<evidence type="ECO:0000313" key="2">
    <source>
        <dbReference type="EMBL" id="MXQ12838.1"/>
    </source>
</evidence>
<dbReference type="OrthoDB" id="9762883at2"/>
<protein>
    <recommendedName>
        <fullName evidence="1">Penicillin-binding protein transpeptidase domain-containing protein</fullName>
    </recommendedName>
</protein>
<dbReference type="RefSeq" id="WP_160885418.1">
    <property type="nucleotide sequence ID" value="NZ_WURB01000010.1"/>
</dbReference>
<sequence>MSKALRGILRQLDALMFTRRILSACMIAAAPAAAYSQPRLHELSSEPFRAEVADRHVTFYAVDSEAGVQYAFNPKDIDERHPPFSSFKIPNLMIALETGVASNLNHVRKWDQNRRPAAEYWPVDWRQDQTLGSAFMRSAAWYFQDLALEIGAKRYREYLQRFRYGNANVPEGSDTFWLDDPDAARRLLISPREQVAFIKNAIEGQFELRTDTLTAFKKVAELQNEGGYKLYGKTGSGPVQAGNLDGAFQGWLVGLVERPQKKPVFYALYARGPGYSSILKFRRDFAETLLKEIGALPVNW</sequence>
<proteinExistence type="predicted"/>
<evidence type="ECO:0000259" key="1">
    <source>
        <dbReference type="Pfam" id="PF00905"/>
    </source>
</evidence>
<dbReference type="AlphaFoldDB" id="A0A7X3MTM6"/>
<dbReference type="Proteomes" id="UP000436483">
    <property type="component" value="Unassembled WGS sequence"/>
</dbReference>
<dbReference type="SUPFAM" id="SSF56601">
    <property type="entry name" value="beta-lactamase/transpeptidase-like"/>
    <property type="match status" value="1"/>
</dbReference>
<dbReference type="GO" id="GO:0008658">
    <property type="term" value="F:penicillin binding"/>
    <property type="evidence" value="ECO:0007669"/>
    <property type="project" value="InterPro"/>
</dbReference>
<organism evidence="2 3">
    <name type="scientific">Microvirga makkahensis</name>
    <dbReference type="NCBI Taxonomy" id="1128670"/>
    <lineage>
        <taxon>Bacteria</taxon>
        <taxon>Pseudomonadati</taxon>
        <taxon>Pseudomonadota</taxon>
        <taxon>Alphaproteobacteria</taxon>
        <taxon>Hyphomicrobiales</taxon>
        <taxon>Methylobacteriaceae</taxon>
        <taxon>Microvirga</taxon>
    </lineage>
</organism>
<evidence type="ECO:0000313" key="3">
    <source>
        <dbReference type="Proteomes" id="UP000436483"/>
    </source>
</evidence>
<name>A0A7X3MTM6_9HYPH</name>
<comment type="caution">
    <text evidence="2">The sequence shown here is derived from an EMBL/GenBank/DDBJ whole genome shotgun (WGS) entry which is preliminary data.</text>
</comment>
<gene>
    <name evidence="2" type="ORF">GR328_15500</name>
</gene>
<dbReference type="InterPro" id="IPR012338">
    <property type="entry name" value="Beta-lactam/transpept-like"/>
</dbReference>
<dbReference type="Pfam" id="PF00905">
    <property type="entry name" value="Transpeptidase"/>
    <property type="match status" value="1"/>
</dbReference>